<sequence length="282" mass="32452">MKTSLPKILISCVGENTDKFNFRVLTLFKTLKKYGGKLVEAKSIANFVQSVDPHVEKELQNIGVKVNIVEPFIQGYPYANKLRMLEMKEEYDVLLALDCDLVVAKDFSSEISSNFIQACTPYMDPLTIEEWENLFSHFNLKLPSERYELLGPNRETISYFNSGVVAIPKIYNDKLLTSWKKYIHALLKLDSLSKVRTFTDQIALSLALADEGIPNKTFPIEMNFPIHNRIQSKFNPDKIDPYIIHYHNRVTKKNLIKKSGNKKTDKHIKKINSYLNNGESKD</sequence>
<protein>
    <recommendedName>
        <fullName evidence="3">Nucleotide-diphospho-sugar transferase domain-containing protein</fullName>
    </recommendedName>
</protein>
<accession>A0A942UNQ7</accession>
<organism evidence="1 2">
    <name type="scientific">Lederbergia citrea</name>
    <dbReference type="NCBI Taxonomy" id="2833581"/>
    <lineage>
        <taxon>Bacteria</taxon>
        <taxon>Bacillati</taxon>
        <taxon>Bacillota</taxon>
        <taxon>Bacilli</taxon>
        <taxon>Bacillales</taxon>
        <taxon>Bacillaceae</taxon>
        <taxon>Lederbergia</taxon>
    </lineage>
</organism>
<evidence type="ECO:0000313" key="1">
    <source>
        <dbReference type="EMBL" id="MBS4222083.1"/>
    </source>
</evidence>
<evidence type="ECO:0008006" key="3">
    <source>
        <dbReference type="Google" id="ProtNLM"/>
    </source>
</evidence>
<comment type="caution">
    <text evidence="1">The sequence shown here is derived from an EMBL/GenBank/DDBJ whole genome shotgun (WGS) entry which is preliminary data.</text>
</comment>
<dbReference type="Gene3D" id="3.90.550.10">
    <property type="entry name" value="Spore Coat Polysaccharide Biosynthesis Protein SpsA, Chain A"/>
    <property type="match status" value="1"/>
</dbReference>
<dbReference type="RefSeq" id="WP_213097054.1">
    <property type="nucleotide sequence ID" value="NZ_JAGYPN010000001.1"/>
</dbReference>
<name>A0A942UNQ7_9BACI</name>
<gene>
    <name evidence="1" type="ORF">KHA91_04850</name>
</gene>
<dbReference type="AlphaFoldDB" id="A0A942UNQ7"/>
<keyword evidence="2" id="KW-1185">Reference proteome</keyword>
<dbReference type="Proteomes" id="UP000676456">
    <property type="component" value="Unassembled WGS sequence"/>
</dbReference>
<evidence type="ECO:0000313" key="2">
    <source>
        <dbReference type="Proteomes" id="UP000676456"/>
    </source>
</evidence>
<proteinExistence type="predicted"/>
<dbReference type="InterPro" id="IPR029044">
    <property type="entry name" value="Nucleotide-diphossugar_trans"/>
</dbReference>
<dbReference type="EMBL" id="JAGYPN010000001">
    <property type="protein sequence ID" value="MBS4222083.1"/>
    <property type="molecule type" value="Genomic_DNA"/>
</dbReference>
<reference evidence="1 2" key="1">
    <citation type="submission" date="2021-05" db="EMBL/GenBank/DDBJ databases">
        <title>Novel Bacillus species.</title>
        <authorList>
            <person name="Liu G."/>
        </authorList>
    </citation>
    <scope>NUCLEOTIDE SEQUENCE [LARGE SCALE GENOMIC DNA]</scope>
    <source>
        <strain evidence="1 2">FJAT-49682</strain>
    </source>
</reference>
<dbReference type="SUPFAM" id="SSF53448">
    <property type="entry name" value="Nucleotide-diphospho-sugar transferases"/>
    <property type="match status" value="1"/>
</dbReference>